<evidence type="ECO:0008006" key="5">
    <source>
        <dbReference type="Google" id="ProtNLM"/>
    </source>
</evidence>
<keyword evidence="2" id="KW-0812">Transmembrane</keyword>
<dbReference type="InterPro" id="IPR002528">
    <property type="entry name" value="MATE_fam"/>
</dbReference>
<keyword evidence="1" id="KW-0813">Transport</keyword>
<organism evidence="3 4">
    <name type="scientific">Maritalea mediterranea</name>
    <dbReference type="NCBI Taxonomy" id="2909667"/>
    <lineage>
        <taxon>Bacteria</taxon>
        <taxon>Pseudomonadati</taxon>
        <taxon>Pseudomonadota</taxon>
        <taxon>Alphaproteobacteria</taxon>
        <taxon>Hyphomicrobiales</taxon>
        <taxon>Devosiaceae</taxon>
        <taxon>Maritalea</taxon>
    </lineage>
</organism>
<reference evidence="3 4" key="1">
    <citation type="submission" date="2022-01" db="EMBL/GenBank/DDBJ databases">
        <title>Maritalea mediterranea sp. nov., isolated from marine plastic residues from the Malva-rosa beach (Valencia, Spain).</title>
        <authorList>
            <person name="Vidal-Verdu A."/>
            <person name="Molina-Menor E."/>
            <person name="Pascual J."/>
            <person name="Pereto J."/>
            <person name="Porcar M."/>
        </authorList>
    </citation>
    <scope>NUCLEOTIDE SEQUENCE [LARGE SCALE GENOMIC DNA]</scope>
    <source>
        <strain evidence="3 4">P4.10X</strain>
    </source>
</reference>
<keyword evidence="2" id="KW-0472">Membrane</keyword>
<keyword evidence="2" id="KW-1133">Transmembrane helix</keyword>
<accession>A0ABS9EB99</accession>
<evidence type="ECO:0000256" key="2">
    <source>
        <dbReference type="SAM" id="Phobius"/>
    </source>
</evidence>
<dbReference type="Pfam" id="PF01554">
    <property type="entry name" value="MatE"/>
    <property type="match status" value="1"/>
</dbReference>
<evidence type="ECO:0000256" key="1">
    <source>
        <dbReference type="ARBA" id="ARBA00022448"/>
    </source>
</evidence>
<evidence type="ECO:0000313" key="4">
    <source>
        <dbReference type="Proteomes" id="UP001201217"/>
    </source>
</evidence>
<protein>
    <recommendedName>
        <fullName evidence="5">Multidrug resistance protein NorM</fullName>
    </recommendedName>
</protein>
<gene>
    <name evidence="3" type="ORF">L1I42_09410</name>
</gene>
<feature type="transmembrane region" description="Helical" evidence="2">
    <location>
        <begin position="107"/>
        <end position="125"/>
    </location>
</feature>
<sequence>MPLLGVSMAFQSIVGNNYGGQLPLRVNTSIRVALGVAFAYALLMEIIFVTQARAIADIFVDDAEMIAETARILPVLVIFFFLGAPINVMAGYFQAIGDAKRAAILSLSRNYLFGLPLLLIVPQFFGEWGIWFASPLGDLLMFGLTVIVLFSVQRSRGLRFGLFLPVAAP</sequence>
<feature type="transmembrane region" description="Helical" evidence="2">
    <location>
        <begin position="131"/>
        <end position="152"/>
    </location>
</feature>
<proteinExistence type="predicted"/>
<dbReference type="Proteomes" id="UP001201217">
    <property type="component" value="Unassembled WGS sequence"/>
</dbReference>
<dbReference type="PANTHER" id="PTHR43298:SF2">
    <property type="entry name" value="FMN_FAD EXPORTER YEEO-RELATED"/>
    <property type="match status" value="1"/>
</dbReference>
<feature type="transmembrane region" description="Helical" evidence="2">
    <location>
        <begin position="32"/>
        <end position="52"/>
    </location>
</feature>
<keyword evidence="4" id="KW-1185">Reference proteome</keyword>
<evidence type="ECO:0000313" key="3">
    <source>
        <dbReference type="EMBL" id="MCF4098703.1"/>
    </source>
</evidence>
<dbReference type="EMBL" id="JAKGTI010000002">
    <property type="protein sequence ID" value="MCF4098703.1"/>
    <property type="molecule type" value="Genomic_DNA"/>
</dbReference>
<comment type="caution">
    <text evidence="3">The sequence shown here is derived from an EMBL/GenBank/DDBJ whole genome shotgun (WGS) entry which is preliminary data.</text>
</comment>
<name>A0ABS9EB99_9HYPH</name>
<feature type="transmembrane region" description="Helical" evidence="2">
    <location>
        <begin position="72"/>
        <end position="95"/>
    </location>
</feature>
<dbReference type="PANTHER" id="PTHR43298">
    <property type="entry name" value="MULTIDRUG RESISTANCE PROTEIN NORM-RELATED"/>
    <property type="match status" value="1"/>
</dbReference>
<dbReference type="InterPro" id="IPR050222">
    <property type="entry name" value="MATE_MdtK"/>
</dbReference>